<dbReference type="AlphaFoldDB" id="X1ASC5"/>
<gene>
    <name evidence="1" type="ORF">S01H4_36326</name>
</gene>
<organism evidence="1">
    <name type="scientific">marine sediment metagenome</name>
    <dbReference type="NCBI Taxonomy" id="412755"/>
    <lineage>
        <taxon>unclassified sequences</taxon>
        <taxon>metagenomes</taxon>
        <taxon>ecological metagenomes</taxon>
    </lineage>
</organism>
<dbReference type="EMBL" id="BART01019404">
    <property type="protein sequence ID" value="GAG85759.1"/>
    <property type="molecule type" value="Genomic_DNA"/>
</dbReference>
<comment type="caution">
    <text evidence="1">The sequence shown here is derived from an EMBL/GenBank/DDBJ whole genome shotgun (WGS) entry which is preliminary data.</text>
</comment>
<accession>X1ASC5</accession>
<evidence type="ECO:0000313" key="1">
    <source>
        <dbReference type="EMBL" id="GAG85759.1"/>
    </source>
</evidence>
<sequence length="100" mass="11418">MKKLALIFCVLALGCGKAPEPKPEVEPPQIQEIEDAPTLDKDKTYTIAFIRGYNDGFNGNWLAPINWLVANDYRNGWSAGTKDRNEGNRHFFNSKTWKFK</sequence>
<dbReference type="PROSITE" id="PS51257">
    <property type="entry name" value="PROKAR_LIPOPROTEIN"/>
    <property type="match status" value="1"/>
</dbReference>
<name>X1ASC5_9ZZZZ</name>
<reference evidence="1" key="1">
    <citation type="journal article" date="2014" name="Front. Microbiol.">
        <title>High frequency of phylogenetically diverse reductive dehalogenase-homologous genes in deep subseafloor sedimentary metagenomes.</title>
        <authorList>
            <person name="Kawai M."/>
            <person name="Futagami T."/>
            <person name="Toyoda A."/>
            <person name="Takaki Y."/>
            <person name="Nishi S."/>
            <person name="Hori S."/>
            <person name="Arai W."/>
            <person name="Tsubouchi T."/>
            <person name="Morono Y."/>
            <person name="Uchiyama I."/>
            <person name="Ito T."/>
            <person name="Fujiyama A."/>
            <person name="Inagaki F."/>
            <person name="Takami H."/>
        </authorList>
    </citation>
    <scope>NUCLEOTIDE SEQUENCE</scope>
    <source>
        <strain evidence="1">Expedition CK06-06</strain>
    </source>
</reference>
<proteinExistence type="predicted"/>
<protein>
    <submittedName>
        <fullName evidence="1">Uncharacterized protein</fullName>
    </submittedName>
</protein>